<dbReference type="Gene3D" id="3.50.50.60">
    <property type="entry name" value="FAD/NAD(P)-binding domain"/>
    <property type="match status" value="1"/>
</dbReference>
<comment type="similarity">
    <text evidence="1 5">Belongs to the FMO family.</text>
</comment>
<proteinExistence type="inferred from homology"/>
<evidence type="ECO:0000256" key="4">
    <source>
        <dbReference type="ARBA" id="ARBA00023002"/>
    </source>
</evidence>
<dbReference type="InterPro" id="IPR020946">
    <property type="entry name" value="Flavin_mOase-like"/>
</dbReference>
<dbReference type="EMBL" id="CM002922">
    <property type="protein sequence ID" value="KGN65204.1"/>
    <property type="molecule type" value="Genomic_DNA"/>
</dbReference>
<dbReference type="GO" id="GO:0050660">
    <property type="term" value="F:flavin adenine dinucleotide binding"/>
    <property type="evidence" value="ECO:0007669"/>
    <property type="project" value="InterPro"/>
</dbReference>
<dbReference type="GO" id="GO:0050661">
    <property type="term" value="F:NADP binding"/>
    <property type="evidence" value="ECO:0007669"/>
    <property type="project" value="InterPro"/>
</dbReference>
<name>A0A0A0LW41_CUCSA</name>
<evidence type="ECO:0000256" key="2">
    <source>
        <dbReference type="ARBA" id="ARBA00022630"/>
    </source>
</evidence>
<keyword evidence="4 5" id="KW-0560">Oxidoreductase</keyword>
<evidence type="ECO:0000256" key="3">
    <source>
        <dbReference type="ARBA" id="ARBA00022827"/>
    </source>
</evidence>
<reference evidence="6 7" key="1">
    <citation type="journal article" date="2009" name="Nat. Genet.">
        <title>The genome of the cucumber, Cucumis sativus L.</title>
        <authorList>
            <person name="Huang S."/>
            <person name="Li R."/>
            <person name="Zhang Z."/>
            <person name="Li L."/>
            <person name="Gu X."/>
            <person name="Fan W."/>
            <person name="Lucas W.J."/>
            <person name="Wang X."/>
            <person name="Xie B."/>
            <person name="Ni P."/>
            <person name="Ren Y."/>
            <person name="Zhu H."/>
            <person name="Li J."/>
            <person name="Lin K."/>
            <person name="Jin W."/>
            <person name="Fei Z."/>
            <person name="Li G."/>
            <person name="Staub J."/>
            <person name="Kilian A."/>
            <person name="van der Vossen E.A."/>
            <person name="Wu Y."/>
            <person name="Guo J."/>
            <person name="He J."/>
            <person name="Jia Z."/>
            <person name="Ren Y."/>
            <person name="Tian G."/>
            <person name="Lu Y."/>
            <person name="Ruan J."/>
            <person name="Qian W."/>
            <person name="Wang M."/>
            <person name="Huang Q."/>
            <person name="Li B."/>
            <person name="Xuan Z."/>
            <person name="Cao J."/>
            <person name="Asan"/>
            <person name="Wu Z."/>
            <person name="Zhang J."/>
            <person name="Cai Q."/>
            <person name="Bai Y."/>
            <person name="Zhao B."/>
            <person name="Han Y."/>
            <person name="Li Y."/>
            <person name="Li X."/>
            <person name="Wang S."/>
            <person name="Shi Q."/>
            <person name="Liu S."/>
            <person name="Cho W.K."/>
            <person name="Kim J.Y."/>
            <person name="Xu Y."/>
            <person name="Heller-Uszynska K."/>
            <person name="Miao H."/>
            <person name="Cheng Z."/>
            <person name="Zhang S."/>
            <person name="Wu J."/>
            <person name="Yang Y."/>
            <person name="Kang H."/>
            <person name="Li M."/>
            <person name="Liang H."/>
            <person name="Ren X."/>
            <person name="Shi Z."/>
            <person name="Wen M."/>
            <person name="Jian M."/>
            <person name="Yang H."/>
            <person name="Zhang G."/>
            <person name="Yang Z."/>
            <person name="Chen R."/>
            <person name="Liu S."/>
            <person name="Li J."/>
            <person name="Ma L."/>
            <person name="Liu H."/>
            <person name="Zhou Y."/>
            <person name="Zhao J."/>
            <person name="Fang X."/>
            <person name="Li G."/>
            <person name="Fang L."/>
            <person name="Li Y."/>
            <person name="Liu D."/>
            <person name="Zheng H."/>
            <person name="Zhang Y."/>
            <person name="Qin N."/>
            <person name="Li Z."/>
            <person name="Yang G."/>
            <person name="Yang S."/>
            <person name="Bolund L."/>
            <person name="Kristiansen K."/>
            <person name="Zheng H."/>
            <person name="Li S."/>
            <person name="Zhang X."/>
            <person name="Yang H."/>
            <person name="Wang J."/>
            <person name="Sun R."/>
            <person name="Zhang B."/>
            <person name="Jiang S."/>
            <person name="Wang J."/>
            <person name="Du Y."/>
            <person name="Li S."/>
        </authorList>
    </citation>
    <scope>NUCLEOTIDE SEQUENCE [LARGE SCALE GENOMIC DNA]</scope>
    <source>
        <strain evidence="7">cv. 9930</strain>
    </source>
</reference>
<dbReference type="PROSITE" id="PS51257">
    <property type="entry name" value="PROKAR_LIPOPROTEIN"/>
    <property type="match status" value="1"/>
</dbReference>
<dbReference type="PANTHER" id="PTHR23023">
    <property type="entry name" value="DIMETHYLANILINE MONOOXYGENASE"/>
    <property type="match status" value="1"/>
</dbReference>
<gene>
    <name evidence="6" type="ORF">Csa_1G264550</name>
</gene>
<keyword evidence="7" id="KW-1185">Reference proteome</keyword>
<keyword evidence="3 5" id="KW-0274">FAD</keyword>
<protein>
    <recommendedName>
        <fullName evidence="5">Flavin-containing monooxygenase</fullName>
        <ecNumber evidence="5">1.-.-.-</ecNumber>
    </recommendedName>
</protein>
<dbReference type="AlphaFoldDB" id="A0A0A0LW41"/>
<sequence>MAEMKQSVAIIGAGISGLIACKYVAQKGLHPVVYEAEDGIGGVWARTINTTKLQNHKSTYEFCDFPWPSSVETDYPSHQQVLDYLHSYALHFDLLPFINFNSRVLSIDYDTDGVDESESYSSSQLWGGTGLPFAKEPRWILEVQNTKTNTVQVHQAGFVILCIGKYSGMPYIPEFPPNEGPEVFRGKVLHSMDYASISKNKIEGVSACTQLVKGKKIAVVGSLKSAMDIAMECAEANGEINFN</sequence>
<dbReference type="SUPFAM" id="SSF51905">
    <property type="entry name" value="FAD/NAD(P)-binding domain"/>
    <property type="match status" value="1"/>
</dbReference>
<dbReference type="GO" id="GO:0004499">
    <property type="term" value="F:N,N-dimethylaniline monooxygenase activity"/>
    <property type="evidence" value="ECO:0007669"/>
    <property type="project" value="InterPro"/>
</dbReference>
<comment type="cofactor">
    <cofactor evidence="5">
        <name>FAD</name>
        <dbReference type="ChEBI" id="CHEBI:57692"/>
    </cofactor>
</comment>
<reference evidence="6 7" key="4">
    <citation type="journal article" date="2011" name="BMC Genomics">
        <title>RNA-Seq improves annotation of protein-coding genes in the cucumber genome.</title>
        <authorList>
            <person name="Li Z."/>
            <person name="Zhang Z."/>
            <person name="Yan P."/>
            <person name="Huang S."/>
            <person name="Fei Z."/>
            <person name="Lin K."/>
        </authorList>
    </citation>
    <scope>NUCLEOTIDE SEQUENCE [LARGE SCALE GENOMIC DNA]</scope>
    <source>
        <strain evidence="7">cv. 9930</strain>
    </source>
</reference>
<dbReference type="OMA" id="TMANSEY"/>
<organism evidence="6 7">
    <name type="scientific">Cucumis sativus</name>
    <name type="common">Cucumber</name>
    <dbReference type="NCBI Taxonomy" id="3659"/>
    <lineage>
        <taxon>Eukaryota</taxon>
        <taxon>Viridiplantae</taxon>
        <taxon>Streptophyta</taxon>
        <taxon>Embryophyta</taxon>
        <taxon>Tracheophyta</taxon>
        <taxon>Spermatophyta</taxon>
        <taxon>Magnoliopsida</taxon>
        <taxon>eudicotyledons</taxon>
        <taxon>Gunneridae</taxon>
        <taxon>Pentapetalae</taxon>
        <taxon>rosids</taxon>
        <taxon>fabids</taxon>
        <taxon>Cucurbitales</taxon>
        <taxon>Cucurbitaceae</taxon>
        <taxon>Benincaseae</taxon>
        <taxon>Cucumis</taxon>
    </lineage>
</organism>
<dbReference type="InterPro" id="IPR050346">
    <property type="entry name" value="FMO-like"/>
</dbReference>
<keyword evidence="2 5" id="KW-0285">Flavoprotein</keyword>
<dbReference type="eggNOG" id="KOG1399">
    <property type="taxonomic scope" value="Eukaryota"/>
</dbReference>
<dbReference type="STRING" id="3659.A0A0A0LW41"/>
<evidence type="ECO:0000313" key="7">
    <source>
        <dbReference type="Proteomes" id="UP000029981"/>
    </source>
</evidence>
<dbReference type="InterPro" id="IPR036188">
    <property type="entry name" value="FAD/NAD-bd_sf"/>
</dbReference>
<keyword evidence="5" id="KW-0503">Monooxygenase</keyword>
<dbReference type="Gramene" id="KGN65204">
    <property type="protein sequence ID" value="KGN65204"/>
    <property type="gene ID" value="Csa_1G264550"/>
</dbReference>
<dbReference type="EC" id="1.-.-.-" evidence="5"/>
<evidence type="ECO:0000313" key="6">
    <source>
        <dbReference type="EMBL" id="KGN65204.1"/>
    </source>
</evidence>
<evidence type="ECO:0000256" key="5">
    <source>
        <dbReference type="RuleBase" id="RU361177"/>
    </source>
</evidence>
<reference evidence="6 7" key="3">
    <citation type="journal article" date="2010" name="BMC Genomics">
        <title>Transcriptome sequencing and comparative analysis of cucumber flowers with different sex types.</title>
        <authorList>
            <person name="Guo S."/>
            <person name="Zheng Y."/>
            <person name="Joung J.G."/>
            <person name="Liu S."/>
            <person name="Zhang Z."/>
            <person name="Crasta O.R."/>
            <person name="Sobral B.W."/>
            <person name="Xu Y."/>
            <person name="Huang S."/>
            <person name="Fei Z."/>
        </authorList>
    </citation>
    <scope>NUCLEOTIDE SEQUENCE [LARGE SCALE GENOMIC DNA]</scope>
    <source>
        <strain evidence="7">cv. 9930</strain>
    </source>
</reference>
<dbReference type="Proteomes" id="UP000029981">
    <property type="component" value="Chromosome 1"/>
</dbReference>
<dbReference type="Pfam" id="PF00743">
    <property type="entry name" value="FMO-like"/>
    <property type="match status" value="1"/>
</dbReference>
<accession>A0A0A0LW41</accession>
<dbReference type="FunFam" id="3.50.50.60:FF:000403">
    <property type="entry name" value="Flavin-containing monooxygenase"/>
    <property type="match status" value="1"/>
</dbReference>
<reference evidence="6 7" key="2">
    <citation type="journal article" date="2009" name="PLoS ONE">
        <title>An integrated genetic and cytogenetic map of the cucumber genome.</title>
        <authorList>
            <person name="Ren Y."/>
            <person name="Zhang Z."/>
            <person name="Liu J."/>
            <person name="Staub J.E."/>
            <person name="Han Y."/>
            <person name="Cheng Z."/>
            <person name="Li X."/>
            <person name="Lu J."/>
            <person name="Miao H."/>
            <person name="Kang H."/>
            <person name="Xie B."/>
            <person name="Gu X."/>
            <person name="Wang X."/>
            <person name="Du Y."/>
            <person name="Jin W."/>
            <person name="Huang S."/>
        </authorList>
    </citation>
    <scope>NUCLEOTIDE SEQUENCE [LARGE SCALE GENOMIC DNA]</scope>
    <source>
        <strain evidence="7">cv. 9930</strain>
    </source>
</reference>
<evidence type="ECO:0000256" key="1">
    <source>
        <dbReference type="ARBA" id="ARBA00009183"/>
    </source>
</evidence>